<dbReference type="InterPro" id="IPR003661">
    <property type="entry name" value="HisK_dim/P_dom"/>
</dbReference>
<gene>
    <name evidence="8" type="ORF">GCM10023209_25630</name>
</gene>
<dbReference type="Pfam" id="PF00512">
    <property type="entry name" value="HisKA"/>
    <property type="match status" value="1"/>
</dbReference>
<dbReference type="PROSITE" id="PS50109">
    <property type="entry name" value="HIS_KIN"/>
    <property type="match status" value="1"/>
</dbReference>
<dbReference type="PANTHER" id="PTHR45339:SF1">
    <property type="entry name" value="HYBRID SIGNAL TRANSDUCTION HISTIDINE KINASE J"/>
    <property type="match status" value="1"/>
</dbReference>
<dbReference type="SMART" id="SM00388">
    <property type="entry name" value="HisKA"/>
    <property type="match status" value="1"/>
</dbReference>
<evidence type="ECO:0000256" key="3">
    <source>
        <dbReference type="ARBA" id="ARBA00022553"/>
    </source>
</evidence>
<dbReference type="SUPFAM" id="SSF55874">
    <property type="entry name" value="ATPase domain of HSP90 chaperone/DNA topoisomerase II/histidine kinase"/>
    <property type="match status" value="1"/>
</dbReference>
<dbReference type="SUPFAM" id="SSF47384">
    <property type="entry name" value="Homodimeric domain of signal transducing histidine kinase"/>
    <property type="match status" value="1"/>
</dbReference>
<dbReference type="InterPro" id="IPR036890">
    <property type="entry name" value="HATPase_C_sf"/>
</dbReference>
<evidence type="ECO:0000256" key="5">
    <source>
        <dbReference type="PROSITE-ProRule" id="PRU00169"/>
    </source>
</evidence>
<dbReference type="CDD" id="cd17546">
    <property type="entry name" value="REC_hyHK_CKI1_RcsC-like"/>
    <property type="match status" value="1"/>
</dbReference>
<dbReference type="PANTHER" id="PTHR45339">
    <property type="entry name" value="HYBRID SIGNAL TRANSDUCTION HISTIDINE KINASE J"/>
    <property type="match status" value="1"/>
</dbReference>
<comment type="catalytic activity">
    <reaction evidence="1">
        <text>ATP + protein L-histidine = ADP + protein N-phospho-L-histidine.</text>
        <dbReference type="EC" id="2.7.13.3"/>
    </reaction>
</comment>
<dbReference type="PRINTS" id="PR00344">
    <property type="entry name" value="BCTRLSENSOR"/>
</dbReference>
<dbReference type="PROSITE" id="PS50110">
    <property type="entry name" value="RESPONSE_REGULATORY"/>
    <property type="match status" value="1"/>
</dbReference>
<dbReference type="CDD" id="cd00082">
    <property type="entry name" value="HisKA"/>
    <property type="match status" value="1"/>
</dbReference>
<dbReference type="SUPFAM" id="SSF52172">
    <property type="entry name" value="CheY-like"/>
    <property type="match status" value="1"/>
</dbReference>
<accession>A0ABP9LDW7</accession>
<dbReference type="SMART" id="SM00448">
    <property type="entry name" value="REC"/>
    <property type="match status" value="1"/>
</dbReference>
<dbReference type="EC" id="2.7.13.3" evidence="2"/>
<evidence type="ECO:0000256" key="2">
    <source>
        <dbReference type="ARBA" id="ARBA00012438"/>
    </source>
</evidence>
<dbReference type="InterPro" id="IPR011006">
    <property type="entry name" value="CheY-like_superfamily"/>
</dbReference>
<name>A0ABP9LDW7_9RHOB</name>
<keyword evidence="4" id="KW-0902">Two-component regulatory system</keyword>
<dbReference type="InterPro" id="IPR005467">
    <property type="entry name" value="His_kinase_dom"/>
</dbReference>
<evidence type="ECO:0000313" key="8">
    <source>
        <dbReference type="EMBL" id="GAA5076447.1"/>
    </source>
</evidence>
<feature type="domain" description="Response regulatory" evidence="7">
    <location>
        <begin position="588"/>
        <end position="707"/>
    </location>
</feature>
<dbReference type="Pfam" id="PF12860">
    <property type="entry name" value="PAS_7"/>
    <property type="match status" value="1"/>
</dbReference>
<evidence type="ECO:0000256" key="1">
    <source>
        <dbReference type="ARBA" id="ARBA00000085"/>
    </source>
</evidence>
<keyword evidence="9" id="KW-1185">Reference proteome</keyword>
<evidence type="ECO:0000256" key="4">
    <source>
        <dbReference type="ARBA" id="ARBA00023012"/>
    </source>
</evidence>
<protein>
    <recommendedName>
        <fullName evidence="2">histidine kinase</fullName>
        <ecNumber evidence="2">2.7.13.3</ecNumber>
    </recommendedName>
</protein>
<feature type="modified residue" description="4-aspartylphosphate" evidence="5">
    <location>
        <position position="637"/>
    </location>
</feature>
<dbReference type="Pfam" id="PF02518">
    <property type="entry name" value="HATPase_c"/>
    <property type="match status" value="1"/>
</dbReference>
<dbReference type="EMBL" id="BAABHW010000003">
    <property type="protein sequence ID" value="GAA5076447.1"/>
    <property type="molecule type" value="Genomic_DNA"/>
</dbReference>
<dbReference type="InterPro" id="IPR003594">
    <property type="entry name" value="HATPase_dom"/>
</dbReference>
<dbReference type="Gene3D" id="3.40.50.2300">
    <property type="match status" value="1"/>
</dbReference>
<evidence type="ECO:0000313" key="9">
    <source>
        <dbReference type="Proteomes" id="UP001499910"/>
    </source>
</evidence>
<evidence type="ECO:0000259" key="7">
    <source>
        <dbReference type="PROSITE" id="PS50110"/>
    </source>
</evidence>
<dbReference type="Proteomes" id="UP001499910">
    <property type="component" value="Unassembled WGS sequence"/>
</dbReference>
<dbReference type="RefSeq" id="WP_259548454.1">
    <property type="nucleotide sequence ID" value="NZ_BAABHW010000003.1"/>
</dbReference>
<comment type="caution">
    <text evidence="8">The sequence shown here is derived from an EMBL/GenBank/DDBJ whole genome shotgun (WGS) entry which is preliminary data.</text>
</comment>
<dbReference type="Pfam" id="PF00072">
    <property type="entry name" value="Response_reg"/>
    <property type="match status" value="1"/>
</dbReference>
<dbReference type="Gene3D" id="1.10.287.130">
    <property type="match status" value="1"/>
</dbReference>
<dbReference type="InterPro" id="IPR001789">
    <property type="entry name" value="Sig_transdc_resp-reg_receiver"/>
</dbReference>
<evidence type="ECO:0000259" key="6">
    <source>
        <dbReference type="PROSITE" id="PS50109"/>
    </source>
</evidence>
<sequence length="717" mass="77892">MGFGGIDDRLAQERRARLQAERLLALRSEELYSANRKLAEHAHALSHQVIEQREENAALRGQSEEAAAALDIATDRAVLAERRLWDALTAAEDGFAIFDTDCRLVIANPAWLAPFDGMTDVAPGASYEAILRIATDEGIVDLQGEGPDDWIDRMLARWEIAPIPQEDIRLFNGTFIRLIDKRTPQGDTVCLGLDITRTIEREQALREARDAALAASRAKSTFLANMSHEIRTPMNGVVSMADMLRETGLTEEQALYAETIRNSGEALLVIINDILDYSKIEAGKMVLHRDAFDLPAMISEIFRLLRPTIAGRDLDLRLDYDPFLPDRMIGDRGRVRQVLTNLIGNAVKFTEAGHVIVRVVGDPPPPAGTSPSRLTLRVMVEDTGIGIPPDMQKHVFGEFNQVEDQANRRHDGTGLGLAISYRLVKMMGGEMWLDSTLGQGSALGFRISFDVDPRAGGDPVPPLPDGTGPVYLVGDGGEVAHAIGAKLARLRADMRYVPSLPPPDVCAGASAFIWTQPPDDPPKTHAALQAAGMSGLTACLVTGPTPDLPDWLTPLEASISLGDLAAMLTMAPSPESSGQKAVPNRRLRVLAAEDNKTNQMVLRALLKTCDLDLTMVNDGAALVAAYQSDPPDLILTDISMPGMDGTEATRRIREIEASRGVPPVPIIAMTAHALDEDRQRILASGLDGYMTKPLRKEVLLSNIAAHLPPGRTPVTPR</sequence>
<keyword evidence="3 5" id="KW-0597">Phosphoprotein</keyword>
<dbReference type="InterPro" id="IPR036097">
    <property type="entry name" value="HisK_dim/P_sf"/>
</dbReference>
<dbReference type="Gene3D" id="3.30.565.10">
    <property type="entry name" value="Histidine kinase-like ATPase, C-terminal domain"/>
    <property type="match status" value="1"/>
</dbReference>
<organism evidence="8 9">
    <name type="scientific">[Roseibacterium] beibuensis</name>
    <dbReference type="NCBI Taxonomy" id="1193142"/>
    <lineage>
        <taxon>Bacteria</taxon>
        <taxon>Pseudomonadati</taxon>
        <taxon>Pseudomonadota</taxon>
        <taxon>Alphaproteobacteria</taxon>
        <taxon>Rhodobacterales</taxon>
        <taxon>Roseobacteraceae</taxon>
        <taxon>Roseicyclus</taxon>
    </lineage>
</organism>
<dbReference type="Gene3D" id="3.30.450.20">
    <property type="entry name" value="PAS domain"/>
    <property type="match status" value="1"/>
</dbReference>
<proteinExistence type="predicted"/>
<dbReference type="InterPro" id="IPR004358">
    <property type="entry name" value="Sig_transdc_His_kin-like_C"/>
</dbReference>
<dbReference type="SMART" id="SM00387">
    <property type="entry name" value="HATPase_c"/>
    <property type="match status" value="1"/>
</dbReference>
<reference evidence="9" key="1">
    <citation type="journal article" date="2019" name="Int. J. Syst. Evol. Microbiol.">
        <title>The Global Catalogue of Microorganisms (GCM) 10K type strain sequencing project: providing services to taxonomists for standard genome sequencing and annotation.</title>
        <authorList>
            <consortium name="The Broad Institute Genomics Platform"/>
            <consortium name="The Broad Institute Genome Sequencing Center for Infectious Disease"/>
            <person name="Wu L."/>
            <person name="Ma J."/>
        </authorList>
    </citation>
    <scope>NUCLEOTIDE SEQUENCE [LARGE SCALE GENOMIC DNA]</scope>
    <source>
        <strain evidence="9">JCM 18015</strain>
    </source>
</reference>
<feature type="domain" description="Histidine kinase" evidence="6">
    <location>
        <begin position="225"/>
        <end position="451"/>
    </location>
</feature>
<dbReference type="CDD" id="cd16922">
    <property type="entry name" value="HATPase_EvgS-ArcB-TorS-like"/>
    <property type="match status" value="1"/>
</dbReference>